<dbReference type="AlphaFoldDB" id="A0A171DHT1"/>
<sequence>MSERSGYRSGVPCWVDLSSTDVALSARFYREVFGWEVVFDPRPDSGGYGRFTLGGRAVAGVGPSFGEGAPSMWNVHVAVDDVAATAAKVRAAGGGVVLEPVQVFEHGWTAAFRDPSGAFFMAWQALEMQGAELAGEPGAFAWSELATRDTAAAKVFYPAVFGWEVRDGGPGAVEYTEWRAGGRSVAGMAPMDPQAPPDVPPHWLTYFMVADLGATVAKVRELGGSVLTEHVSTPRGPVAVVADPEFAPFALIAPDRR</sequence>
<gene>
    <name evidence="2" type="ORF">PS9374_04225</name>
</gene>
<evidence type="ECO:0000313" key="2">
    <source>
        <dbReference type="EMBL" id="GAT68560.1"/>
    </source>
</evidence>
<organism evidence="2 3">
    <name type="scientific">Planomonospora sphaerica</name>
    <dbReference type="NCBI Taxonomy" id="161355"/>
    <lineage>
        <taxon>Bacteria</taxon>
        <taxon>Bacillati</taxon>
        <taxon>Actinomycetota</taxon>
        <taxon>Actinomycetes</taxon>
        <taxon>Streptosporangiales</taxon>
        <taxon>Streptosporangiaceae</taxon>
        <taxon>Planomonospora</taxon>
    </lineage>
</organism>
<dbReference type="PANTHER" id="PTHR33993:SF14">
    <property type="entry name" value="GB|AAF24581.1"/>
    <property type="match status" value="1"/>
</dbReference>
<dbReference type="RefSeq" id="WP_153054366.1">
    <property type="nucleotide sequence ID" value="NZ_BDCX01000010.1"/>
</dbReference>
<dbReference type="InterPro" id="IPR037523">
    <property type="entry name" value="VOC_core"/>
</dbReference>
<proteinExistence type="predicted"/>
<keyword evidence="2" id="KW-0223">Dioxygenase</keyword>
<feature type="domain" description="VOC" evidence="1">
    <location>
        <begin position="11"/>
        <end position="125"/>
    </location>
</feature>
<protein>
    <submittedName>
        <fullName evidence="2">Glyoxalase/bleomycin resistance protein/dioxygenase</fullName>
    </submittedName>
</protein>
<reference evidence="2 3" key="1">
    <citation type="journal article" date="2016" name="Genome Announc.">
        <title>Draft Genome Sequence of Planomonospora sphaerica JCM9374, a Rare Actinomycete.</title>
        <authorList>
            <person name="Dohra H."/>
            <person name="Suzuki T."/>
            <person name="Inoue Y."/>
            <person name="Kodani S."/>
        </authorList>
    </citation>
    <scope>NUCLEOTIDE SEQUENCE [LARGE SCALE GENOMIC DNA]</scope>
    <source>
        <strain evidence="2 3">JCM 9374</strain>
    </source>
</reference>
<dbReference type="PANTHER" id="PTHR33993">
    <property type="entry name" value="GLYOXALASE-RELATED"/>
    <property type="match status" value="1"/>
</dbReference>
<dbReference type="Pfam" id="PF00903">
    <property type="entry name" value="Glyoxalase"/>
    <property type="match status" value="2"/>
</dbReference>
<dbReference type="STRING" id="161355.PS9374_04225"/>
<dbReference type="Proteomes" id="UP000077701">
    <property type="component" value="Unassembled WGS sequence"/>
</dbReference>
<dbReference type="GO" id="GO:0051213">
    <property type="term" value="F:dioxygenase activity"/>
    <property type="evidence" value="ECO:0007669"/>
    <property type="project" value="UniProtKB-KW"/>
</dbReference>
<dbReference type="InterPro" id="IPR029068">
    <property type="entry name" value="Glyas_Bleomycin-R_OHBP_Dase"/>
</dbReference>
<dbReference type="PROSITE" id="PS51819">
    <property type="entry name" value="VOC"/>
    <property type="match status" value="2"/>
</dbReference>
<evidence type="ECO:0000313" key="3">
    <source>
        <dbReference type="Proteomes" id="UP000077701"/>
    </source>
</evidence>
<evidence type="ECO:0000259" key="1">
    <source>
        <dbReference type="PROSITE" id="PS51819"/>
    </source>
</evidence>
<dbReference type="InterPro" id="IPR052164">
    <property type="entry name" value="Anthracycline_SecMetBiosynth"/>
</dbReference>
<accession>A0A171DHT1</accession>
<dbReference type="OrthoDB" id="9793039at2"/>
<reference evidence="3" key="2">
    <citation type="submission" date="2016-04" db="EMBL/GenBank/DDBJ databases">
        <title>Planomonospora sphaerica JCM9374 whole genome shotgun sequence.</title>
        <authorList>
            <person name="Suzuki T."/>
            <person name="Dohra H."/>
            <person name="Kodani S."/>
        </authorList>
    </citation>
    <scope>NUCLEOTIDE SEQUENCE [LARGE SCALE GENOMIC DNA]</scope>
    <source>
        <strain evidence="3">JCM 9374</strain>
    </source>
</reference>
<name>A0A171DHT1_9ACTN</name>
<dbReference type="Gene3D" id="3.10.180.10">
    <property type="entry name" value="2,3-Dihydroxybiphenyl 1,2-Dioxygenase, domain 1"/>
    <property type="match status" value="2"/>
</dbReference>
<keyword evidence="3" id="KW-1185">Reference proteome</keyword>
<dbReference type="SUPFAM" id="SSF54593">
    <property type="entry name" value="Glyoxalase/Bleomycin resistance protein/Dihydroxybiphenyl dioxygenase"/>
    <property type="match status" value="2"/>
</dbReference>
<keyword evidence="2" id="KW-0560">Oxidoreductase</keyword>
<comment type="caution">
    <text evidence="2">The sequence shown here is derived from an EMBL/GenBank/DDBJ whole genome shotgun (WGS) entry which is preliminary data.</text>
</comment>
<dbReference type="CDD" id="cd07247">
    <property type="entry name" value="SgaA_N_like"/>
    <property type="match status" value="1"/>
</dbReference>
<dbReference type="EMBL" id="BDCX01000010">
    <property type="protein sequence ID" value="GAT68560.1"/>
    <property type="molecule type" value="Genomic_DNA"/>
</dbReference>
<dbReference type="InterPro" id="IPR004360">
    <property type="entry name" value="Glyas_Fos-R_dOase_dom"/>
</dbReference>
<feature type="domain" description="VOC" evidence="1">
    <location>
        <begin position="139"/>
        <end position="254"/>
    </location>
</feature>